<dbReference type="GO" id="GO:0044780">
    <property type="term" value="P:bacterial-type flagellum assembly"/>
    <property type="evidence" value="ECO:0007669"/>
    <property type="project" value="InterPro"/>
</dbReference>
<accession>A0A8G2C995</accession>
<dbReference type="Gene3D" id="2.60.98.20">
    <property type="entry name" value="Flagellar hook protein FlgE"/>
    <property type="match status" value="1"/>
</dbReference>
<reference evidence="11 12" key="1">
    <citation type="submission" date="2016-11" db="EMBL/GenBank/DDBJ databases">
        <authorList>
            <person name="Varghese N."/>
            <person name="Submissions S."/>
        </authorList>
    </citation>
    <scope>NUCLEOTIDE SEQUENCE [LARGE SCALE GENOMIC DNA]</scope>
    <source>
        <strain evidence="11 12">DSM 17919</strain>
    </source>
</reference>
<keyword evidence="11" id="KW-0282">Flagellum</keyword>
<dbReference type="SUPFAM" id="SSF117143">
    <property type="entry name" value="Flagellar hook protein flgE"/>
    <property type="match status" value="1"/>
</dbReference>
<proteinExistence type="inferred from homology"/>
<dbReference type="Pfam" id="PF00460">
    <property type="entry name" value="Flg_bb_rod"/>
    <property type="match status" value="1"/>
</dbReference>
<keyword evidence="4 5" id="KW-0975">Bacterial flagellum</keyword>
<comment type="similarity">
    <text evidence="2 5">Belongs to the flagella basal body rod proteins family.</text>
</comment>
<evidence type="ECO:0000259" key="7">
    <source>
        <dbReference type="Pfam" id="PF00460"/>
    </source>
</evidence>
<evidence type="ECO:0000256" key="5">
    <source>
        <dbReference type="RuleBase" id="RU362116"/>
    </source>
</evidence>
<evidence type="ECO:0000313" key="12">
    <source>
        <dbReference type="Proteomes" id="UP000184001"/>
    </source>
</evidence>
<dbReference type="GO" id="GO:0005829">
    <property type="term" value="C:cytosol"/>
    <property type="evidence" value="ECO:0007669"/>
    <property type="project" value="TreeGrafter"/>
</dbReference>
<feature type="domain" description="Flagellar basal body rod protein N-terminal" evidence="7">
    <location>
        <begin position="7"/>
        <end position="37"/>
    </location>
</feature>
<dbReference type="InterPro" id="IPR010930">
    <property type="entry name" value="Flg_bb/hook_C_dom"/>
</dbReference>
<evidence type="ECO:0000256" key="6">
    <source>
        <dbReference type="SAM" id="MobiDB-lite"/>
    </source>
</evidence>
<comment type="caution">
    <text evidence="11">The sequence shown here is derived from an EMBL/GenBank/DDBJ whole genome shotgun (WGS) entry which is preliminary data.</text>
</comment>
<evidence type="ECO:0000313" key="11">
    <source>
        <dbReference type="EMBL" id="SHJ05876.1"/>
    </source>
</evidence>
<dbReference type="PROSITE" id="PS00588">
    <property type="entry name" value="FLAGELLA_BB_ROD"/>
    <property type="match status" value="1"/>
</dbReference>
<dbReference type="Pfam" id="PF07559">
    <property type="entry name" value="FlgE_D2"/>
    <property type="match status" value="1"/>
</dbReference>
<dbReference type="PANTHER" id="PTHR30435:SF1">
    <property type="entry name" value="FLAGELLAR HOOK PROTEIN FLGE"/>
    <property type="match status" value="1"/>
</dbReference>
<sequence length="533" mass="55892">MSITGSMYNGISGLHAQSQATLVVSNNLANSSTVGFKSSSVVFQDVFYETVQGGQTGNGVSVANIDTDFTQGSYQSTGSNTDLAITGDGYFMVKDPKTQAVYYTRAGNFDFDEEGYLVDPEGNRVQGWEMDNGSPTGAIGDIQVDDSQSPPQATNSIQMSLNLNNSADDNSVATVDDNSTPADTTDDTTSCAYTALFDVYDGTASPPLDQSRYEYQSTITVYDEAGGTHELTVYMDPVSVDADGNTVWEYTVACDPGDDMREGFEGTEAAGLLMAGTITFSSSGTMSSMTAYTPVASTGTGFDGKDTTNWTLADFDSAGIPVLETNFSGSTENQEISFNFGMVNKDHDTGTGWAGATDNDGDGAVTLADLQNSGADVDYTDLPSFNSSSINYAATTSYESSSATLGLYQDGFPTGTLQDVTVDQSGVISGEYSNGQTIELYNVGIADFSNEDGLSAQGGNKFLATSESGEAIIGIPGVGGMGGIASNKLEISNVDMAQEMTNLIILQSAYQANSTVITTADTLLQTAINLKRN</sequence>
<dbReference type="GO" id="GO:0009425">
    <property type="term" value="C:bacterial-type flagellum basal body"/>
    <property type="evidence" value="ECO:0007669"/>
    <property type="project" value="UniProtKB-SubCell"/>
</dbReference>
<evidence type="ECO:0000256" key="1">
    <source>
        <dbReference type="ARBA" id="ARBA00004117"/>
    </source>
</evidence>
<dbReference type="AlphaFoldDB" id="A0A8G2C995"/>
<evidence type="ECO:0000256" key="4">
    <source>
        <dbReference type="ARBA" id="ARBA00023143"/>
    </source>
</evidence>
<keyword evidence="11" id="KW-0969">Cilium</keyword>
<dbReference type="InterPro" id="IPR018247">
    <property type="entry name" value="EF_Hand_1_Ca_BS"/>
</dbReference>
<dbReference type="InterPro" id="IPR037925">
    <property type="entry name" value="FlgE/F/G-like"/>
</dbReference>
<dbReference type="GO" id="GO:0009424">
    <property type="term" value="C:bacterial-type flagellum hook"/>
    <property type="evidence" value="ECO:0007669"/>
    <property type="project" value="InterPro"/>
</dbReference>
<name>A0A8G2C995_9BACT</name>
<dbReference type="NCBIfam" id="TIGR03506">
    <property type="entry name" value="FlgEFG_subfam"/>
    <property type="match status" value="1"/>
</dbReference>
<feature type="region of interest" description="Disordered" evidence="6">
    <location>
        <begin position="123"/>
        <end position="155"/>
    </location>
</feature>
<feature type="domain" description="Flagellar basal-body/hook protein C-terminal" evidence="8">
    <location>
        <begin position="487"/>
        <end position="530"/>
    </location>
</feature>
<evidence type="ECO:0000256" key="2">
    <source>
        <dbReference type="ARBA" id="ARBA00009677"/>
    </source>
</evidence>
<dbReference type="InterPro" id="IPR001444">
    <property type="entry name" value="Flag_bb_rod_N"/>
</dbReference>
<evidence type="ECO:0000259" key="9">
    <source>
        <dbReference type="Pfam" id="PF07559"/>
    </source>
</evidence>
<dbReference type="EMBL" id="FQZR01000003">
    <property type="protein sequence ID" value="SHJ05876.1"/>
    <property type="molecule type" value="Genomic_DNA"/>
</dbReference>
<dbReference type="InterPro" id="IPR002371">
    <property type="entry name" value="FlgK"/>
</dbReference>
<evidence type="ECO:0000259" key="8">
    <source>
        <dbReference type="Pfam" id="PF06429"/>
    </source>
</evidence>
<dbReference type="PRINTS" id="PR01005">
    <property type="entry name" value="FLGHOOKAP1"/>
</dbReference>
<comment type="subcellular location">
    <subcellularLocation>
        <location evidence="1 5">Bacterial flagellum basal body</location>
    </subcellularLocation>
</comment>
<feature type="domain" description="Flagellar hook protein FlgE D2" evidence="9">
    <location>
        <begin position="202"/>
        <end position="412"/>
    </location>
</feature>
<dbReference type="PROSITE" id="PS00018">
    <property type="entry name" value="EF_HAND_1"/>
    <property type="match status" value="1"/>
</dbReference>
<dbReference type="InterPro" id="IPR020013">
    <property type="entry name" value="Flagellar_FlgE/F/G"/>
</dbReference>
<protein>
    <recommendedName>
        <fullName evidence="3 5">Flagellar hook protein FlgE</fullName>
    </recommendedName>
</protein>
<dbReference type="GO" id="GO:0005198">
    <property type="term" value="F:structural molecule activity"/>
    <property type="evidence" value="ECO:0007669"/>
    <property type="project" value="InterPro"/>
</dbReference>
<dbReference type="Pfam" id="PF06429">
    <property type="entry name" value="Flg_bbr_C"/>
    <property type="match status" value="1"/>
</dbReference>
<dbReference type="PANTHER" id="PTHR30435">
    <property type="entry name" value="FLAGELLAR PROTEIN"/>
    <property type="match status" value="1"/>
</dbReference>
<evidence type="ECO:0000259" key="10">
    <source>
        <dbReference type="Pfam" id="PF22692"/>
    </source>
</evidence>
<keyword evidence="11" id="KW-0966">Cell projection</keyword>
<dbReference type="RefSeq" id="WP_020000526.1">
    <property type="nucleotide sequence ID" value="NZ_CP192219.1"/>
</dbReference>
<dbReference type="Pfam" id="PF22692">
    <property type="entry name" value="LlgE_F_G_D1"/>
    <property type="match status" value="1"/>
</dbReference>
<dbReference type="InterPro" id="IPR019776">
    <property type="entry name" value="Flagellar_basal_body_rod_CS"/>
</dbReference>
<dbReference type="Proteomes" id="UP000184001">
    <property type="component" value="Unassembled WGS sequence"/>
</dbReference>
<dbReference type="InterPro" id="IPR053967">
    <property type="entry name" value="LlgE_F_G-like_D1"/>
</dbReference>
<evidence type="ECO:0000256" key="3">
    <source>
        <dbReference type="ARBA" id="ARBA00019015"/>
    </source>
</evidence>
<comment type="function">
    <text evidence="5">A flexible structure which links the flagellar filament to the drive apparatus in the basal body.</text>
</comment>
<dbReference type="InterPro" id="IPR037058">
    <property type="entry name" value="Falgellar_hook_FlgE_sf"/>
</dbReference>
<organism evidence="11 12">
    <name type="scientific">Halodesulfovibrio aestuarii</name>
    <dbReference type="NCBI Taxonomy" id="126333"/>
    <lineage>
        <taxon>Bacteria</taxon>
        <taxon>Pseudomonadati</taxon>
        <taxon>Thermodesulfobacteriota</taxon>
        <taxon>Desulfovibrionia</taxon>
        <taxon>Desulfovibrionales</taxon>
        <taxon>Desulfovibrionaceae</taxon>
        <taxon>Halodesulfovibrio</taxon>
    </lineage>
</organism>
<feature type="domain" description="Flagellar hook protein FlgE/F/G-like D1" evidence="10">
    <location>
        <begin position="84"/>
        <end position="146"/>
    </location>
</feature>
<dbReference type="GO" id="GO:0071978">
    <property type="term" value="P:bacterial-type flagellum-dependent swarming motility"/>
    <property type="evidence" value="ECO:0007669"/>
    <property type="project" value="TreeGrafter"/>
</dbReference>
<gene>
    <name evidence="11" type="ORF">SAMN05660830_01512</name>
</gene>
<feature type="compositionally biased region" description="Polar residues" evidence="6">
    <location>
        <begin position="145"/>
        <end position="155"/>
    </location>
</feature>
<dbReference type="InterPro" id="IPR011491">
    <property type="entry name" value="FlgE_D2"/>
</dbReference>